<evidence type="ECO:0000256" key="1">
    <source>
        <dbReference type="ARBA" id="ARBA00004651"/>
    </source>
</evidence>
<dbReference type="EMBL" id="CP001848">
    <property type="protein sequence ID" value="ADB17628.1"/>
    <property type="molecule type" value="Genomic_DNA"/>
</dbReference>
<dbReference type="InterPro" id="IPR003838">
    <property type="entry name" value="ABC3_permease_C"/>
</dbReference>
<keyword evidence="5 6" id="KW-0472">Membrane</keyword>
<organism evidence="8 9">
    <name type="scientific">Pirellula staleyi (strain ATCC 27377 / DSM 6068 / ICPB 4128)</name>
    <name type="common">Pirella staleyi</name>
    <dbReference type="NCBI Taxonomy" id="530564"/>
    <lineage>
        <taxon>Bacteria</taxon>
        <taxon>Pseudomonadati</taxon>
        <taxon>Planctomycetota</taxon>
        <taxon>Planctomycetia</taxon>
        <taxon>Pirellulales</taxon>
        <taxon>Pirellulaceae</taxon>
        <taxon>Pirellula</taxon>
    </lineage>
</organism>
<dbReference type="OrthoDB" id="9775474at2"/>
<accession>D2R8T7</accession>
<dbReference type="InterPro" id="IPR051125">
    <property type="entry name" value="ABC-4/HrtB_transporter"/>
</dbReference>
<evidence type="ECO:0000256" key="6">
    <source>
        <dbReference type="SAM" id="Phobius"/>
    </source>
</evidence>
<dbReference type="PANTHER" id="PTHR43738:SF3">
    <property type="entry name" value="ABC TRANSPORTER PERMEASE"/>
    <property type="match status" value="1"/>
</dbReference>
<dbReference type="KEGG" id="psl:Psta_2963"/>
<feature type="transmembrane region" description="Helical" evidence="6">
    <location>
        <begin position="381"/>
        <end position="399"/>
    </location>
</feature>
<dbReference type="GO" id="GO:0005886">
    <property type="term" value="C:plasma membrane"/>
    <property type="evidence" value="ECO:0007669"/>
    <property type="project" value="UniProtKB-SubCell"/>
</dbReference>
<evidence type="ECO:0000259" key="7">
    <source>
        <dbReference type="Pfam" id="PF02687"/>
    </source>
</evidence>
<evidence type="ECO:0000313" key="8">
    <source>
        <dbReference type="EMBL" id="ADB17628.1"/>
    </source>
</evidence>
<evidence type="ECO:0000256" key="2">
    <source>
        <dbReference type="ARBA" id="ARBA00022475"/>
    </source>
</evidence>
<keyword evidence="9" id="KW-1185">Reference proteome</keyword>
<dbReference type="Proteomes" id="UP000001887">
    <property type="component" value="Chromosome"/>
</dbReference>
<keyword evidence="3 6" id="KW-0812">Transmembrane</keyword>
<keyword evidence="4 6" id="KW-1133">Transmembrane helix</keyword>
<feature type="transmembrane region" description="Helical" evidence="6">
    <location>
        <begin position="331"/>
        <end position="349"/>
    </location>
</feature>
<dbReference type="STRING" id="530564.Psta_2963"/>
<protein>
    <recommendedName>
        <fullName evidence="7">ABC3 transporter permease C-terminal domain-containing protein</fullName>
    </recommendedName>
</protein>
<evidence type="ECO:0000256" key="3">
    <source>
        <dbReference type="ARBA" id="ARBA00022692"/>
    </source>
</evidence>
<dbReference type="AlphaFoldDB" id="D2R8T7"/>
<feature type="transmembrane region" description="Helical" evidence="6">
    <location>
        <begin position="289"/>
        <end position="311"/>
    </location>
</feature>
<feature type="domain" description="ABC3 transporter permease C-terminal" evidence="7">
    <location>
        <begin position="290"/>
        <end position="406"/>
    </location>
</feature>
<evidence type="ECO:0000256" key="4">
    <source>
        <dbReference type="ARBA" id="ARBA00022989"/>
    </source>
</evidence>
<sequence length="417" mass="46572" precursor="true">MKFFLLIFRNLSRNLFRTILTSSATMFLVLVITAVWTVLSFLDKATEEKKQDLKAIVTERWQIPSQLPFSYAATLSEGAARNPGDVRPLDSMTWQFYGGTTDKENRSVSNTVFMFCMEPKKLLTMMDELDKLDPNAAETKELQAAIDKMENNIQSIILGQDRLKSLEKRVGDRIKLYGINYKDIDLELEIVGTFPANGRYNSSAVINNEYLNRSLDAYEREKGSKHPLADKTLNLVWLRLPDTDAFNKVAEQITTSPSYSNPSVKCETASSGIAAFLDAYRDLIWAMRWLFSPVVLFSLTLVIANSISISVRERRLELAILKVLGFRPSQLLILVLGEGLLLGAGAGFLSTAGTYLLVNYVMGGIPFQIAFFPNFDIPIDALWWGPVLGGFASLLGSIVPSWNACTVKVTDVFSRVA</sequence>
<feature type="transmembrane region" description="Helical" evidence="6">
    <location>
        <begin position="20"/>
        <end position="42"/>
    </location>
</feature>
<gene>
    <name evidence="8" type="ordered locus">Psta_2963</name>
</gene>
<comment type="subcellular location">
    <subcellularLocation>
        <location evidence="1">Cell membrane</location>
        <topology evidence="1">Multi-pass membrane protein</topology>
    </subcellularLocation>
</comment>
<dbReference type="eggNOG" id="COG0577">
    <property type="taxonomic scope" value="Bacteria"/>
</dbReference>
<dbReference type="PANTHER" id="PTHR43738">
    <property type="entry name" value="ABC TRANSPORTER, MEMBRANE PROTEIN"/>
    <property type="match status" value="1"/>
</dbReference>
<keyword evidence="2" id="KW-1003">Cell membrane</keyword>
<dbReference type="HOGENOM" id="CLU_658647_0_0_0"/>
<dbReference type="Pfam" id="PF02687">
    <property type="entry name" value="FtsX"/>
    <property type="match status" value="1"/>
</dbReference>
<reference evidence="8 9" key="1">
    <citation type="journal article" date="2009" name="Stand. Genomic Sci.">
        <title>Complete genome sequence of Pirellula staleyi type strain (ATCC 27377).</title>
        <authorList>
            <person name="Clum A."/>
            <person name="Tindall B.J."/>
            <person name="Sikorski J."/>
            <person name="Ivanova N."/>
            <person name="Mavrommatis K."/>
            <person name="Lucas S."/>
            <person name="Glavina del Rio T."/>
            <person name="Nolan M."/>
            <person name="Chen F."/>
            <person name="Tice H."/>
            <person name="Pitluck S."/>
            <person name="Cheng J.F."/>
            <person name="Chertkov O."/>
            <person name="Brettin T."/>
            <person name="Han C."/>
            <person name="Detter J.C."/>
            <person name="Kuske C."/>
            <person name="Bruce D."/>
            <person name="Goodwin L."/>
            <person name="Ovchinikova G."/>
            <person name="Pati A."/>
            <person name="Mikhailova N."/>
            <person name="Chen A."/>
            <person name="Palaniappan K."/>
            <person name="Land M."/>
            <person name="Hauser L."/>
            <person name="Chang Y.J."/>
            <person name="Jeffries C.D."/>
            <person name="Chain P."/>
            <person name="Rohde M."/>
            <person name="Goker M."/>
            <person name="Bristow J."/>
            <person name="Eisen J.A."/>
            <person name="Markowitz V."/>
            <person name="Hugenholtz P."/>
            <person name="Kyrpides N.C."/>
            <person name="Klenk H.P."/>
            <person name="Lapidus A."/>
        </authorList>
    </citation>
    <scope>NUCLEOTIDE SEQUENCE [LARGE SCALE GENOMIC DNA]</scope>
    <source>
        <strain evidence="9">ATCC 27377 / DSM 6068 / ICPB 4128</strain>
    </source>
</reference>
<evidence type="ECO:0000313" key="9">
    <source>
        <dbReference type="Proteomes" id="UP000001887"/>
    </source>
</evidence>
<feature type="transmembrane region" description="Helical" evidence="6">
    <location>
        <begin position="356"/>
        <end position="375"/>
    </location>
</feature>
<evidence type="ECO:0000256" key="5">
    <source>
        <dbReference type="ARBA" id="ARBA00023136"/>
    </source>
</evidence>
<proteinExistence type="predicted"/>
<name>D2R8T7_PIRSD</name>